<dbReference type="AlphaFoldDB" id="A0A4Y4AS54"/>
<proteinExistence type="inferred from homology"/>
<dbReference type="PROSITE" id="PS51257">
    <property type="entry name" value="PROKAR_LIPOPROTEIN"/>
    <property type="match status" value="1"/>
</dbReference>
<feature type="chain" id="PRO_5023108566" description="NlpC/P60 domain-containing protein" evidence="5">
    <location>
        <begin position="28"/>
        <end position="168"/>
    </location>
</feature>
<evidence type="ECO:0000256" key="1">
    <source>
        <dbReference type="ARBA" id="ARBA00007074"/>
    </source>
</evidence>
<feature type="domain" description="NlpC/P60" evidence="6">
    <location>
        <begin position="39"/>
        <end position="167"/>
    </location>
</feature>
<evidence type="ECO:0000256" key="2">
    <source>
        <dbReference type="ARBA" id="ARBA00022670"/>
    </source>
</evidence>
<evidence type="ECO:0000256" key="5">
    <source>
        <dbReference type="SAM" id="SignalP"/>
    </source>
</evidence>
<evidence type="ECO:0000256" key="4">
    <source>
        <dbReference type="ARBA" id="ARBA00022807"/>
    </source>
</evidence>
<sequence length="168" mass="18767">MRNKSLLKPLFYFIISSIIFTSCKSTAVATGKKEKNNNLHLAEKIIKTASKNLGAPYKYAGTTKSGFDCSGLVFSTFNQYDIKLPRSSAEQSKVGIDLGKNISKAQKGDLIFFKTNNRNKINHVGIITETKDDELQFIHSSTSRGVIISSTKEAYYEKTFTQLNRILP</sequence>
<dbReference type="InterPro" id="IPR038765">
    <property type="entry name" value="Papain-like_cys_pep_sf"/>
</dbReference>
<dbReference type="RefSeq" id="WP_073244186.1">
    <property type="nucleotide sequence ID" value="NZ_BJNP01000004.1"/>
</dbReference>
<accession>A0A4Y4AS54</accession>
<dbReference type="GO" id="GO:0006508">
    <property type="term" value="P:proteolysis"/>
    <property type="evidence" value="ECO:0007669"/>
    <property type="project" value="UniProtKB-KW"/>
</dbReference>
<organism evidence="7 8">
    <name type="scientific">Flavobacterium flevense</name>
    <dbReference type="NCBI Taxonomy" id="983"/>
    <lineage>
        <taxon>Bacteria</taxon>
        <taxon>Pseudomonadati</taxon>
        <taxon>Bacteroidota</taxon>
        <taxon>Flavobacteriia</taxon>
        <taxon>Flavobacteriales</taxon>
        <taxon>Flavobacteriaceae</taxon>
        <taxon>Flavobacterium</taxon>
    </lineage>
</organism>
<dbReference type="Pfam" id="PF00877">
    <property type="entry name" value="NLPC_P60"/>
    <property type="match status" value="1"/>
</dbReference>
<keyword evidence="3" id="KW-0378">Hydrolase</keyword>
<dbReference type="InterPro" id="IPR051202">
    <property type="entry name" value="Peptidase_C40"/>
</dbReference>
<reference evidence="7 8" key="1">
    <citation type="submission" date="2019-06" db="EMBL/GenBank/DDBJ databases">
        <title>Whole genome shotgun sequence of Flavobacterium flevense NBRC 14960.</title>
        <authorList>
            <person name="Hosoyama A."/>
            <person name="Uohara A."/>
            <person name="Ohji S."/>
            <person name="Ichikawa N."/>
        </authorList>
    </citation>
    <scope>NUCLEOTIDE SEQUENCE [LARGE SCALE GENOMIC DNA]</scope>
    <source>
        <strain evidence="7 8">NBRC 14960</strain>
    </source>
</reference>
<keyword evidence="2" id="KW-0645">Protease</keyword>
<dbReference type="STRING" id="983.SAMN05443543_104211"/>
<dbReference type="PANTHER" id="PTHR47053">
    <property type="entry name" value="MUREIN DD-ENDOPEPTIDASE MEPH-RELATED"/>
    <property type="match status" value="1"/>
</dbReference>
<keyword evidence="8" id="KW-1185">Reference proteome</keyword>
<name>A0A4Y4AS54_9FLAO</name>
<keyword evidence="4" id="KW-0788">Thiol protease</keyword>
<protein>
    <recommendedName>
        <fullName evidence="6">NlpC/P60 domain-containing protein</fullName>
    </recommendedName>
</protein>
<evidence type="ECO:0000259" key="6">
    <source>
        <dbReference type="PROSITE" id="PS51935"/>
    </source>
</evidence>
<dbReference type="SUPFAM" id="SSF54001">
    <property type="entry name" value="Cysteine proteinases"/>
    <property type="match status" value="1"/>
</dbReference>
<evidence type="ECO:0000313" key="8">
    <source>
        <dbReference type="Proteomes" id="UP000316775"/>
    </source>
</evidence>
<keyword evidence="5" id="KW-0732">Signal</keyword>
<feature type="signal peptide" evidence="5">
    <location>
        <begin position="1"/>
        <end position="27"/>
    </location>
</feature>
<gene>
    <name evidence="7" type="ORF">FFL01_05640</name>
</gene>
<dbReference type="PROSITE" id="PS51935">
    <property type="entry name" value="NLPC_P60"/>
    <property type="match status" value="1"/>
</dbReference>
<comment type="similarity">
    <text evidence="1">Belongs to the peptidase C40 family.</text>
</comment>
<comment type="caution">
    <text evidence="7">The sequence shown here is derived from an EMBL/GenBank/DDBJ whole genome shotgun (WGS) entry which is preliminary data.</text>
</comment>
<dbReference type="GO" id="GO:0008234">
    <property type="term" value="F:cysteine-type peptidase activity"/>
    <property type="evidence" value="ECO:0007669"/>
    <property type="project" value="UniProtKB-KW"/>
</dbReference>
<evidence type="ECO:0000313" key="7">
    <source>
        <dbReference type="EMBL" id="GEC71025.1"/>
    </source>
</evidence>
<dbReference type="EMBL" id="BJNP01000004">
    <property type="protein sequence ID" value="GEC71025.1"/>
    <property type="molecule type" value="Genomic_DNA"/>
</dbReference>
<dbReference type="Gene3D" id="3.90.1720.10">
    <property type="entry name" value="endopeptidase domain like (from Nostoc punctiforme)"/>
    <property type="match status" value="1"/>
</dbReference>
<evidence type="ECO:0000256" key="3">
    <source>
        <dbReference type="ARBA" id="ARBA00022801"/>
    </source>
</evidence>
<dbReference type="PANTHER" id="PTHR47053:SF1">
    <property type="entry name" value="MUREIN DD-ENDOPEPTIDASE MEPH-RELATED"/>
    <property type="match status" value="1"/>
</dbReference>
<dbReference type="InterPro" id="IPR000064">
    <property type="entry name" value="NLP_P60_dom"/>
</dbReference>
<dbReference type="OrthoDB" id="9807055at2"/>
<dbReference type="Proteomes" id="UP000316775">
    <property type="component" value="Unassembled WGS sequence"/>
</dbReference>